<dbReference type="Pfam" id="PF14111">
    <property type="entry name" value="DUF4283"/>
    <property type="match status" value="1"/>
</dbReference>
<dbReference type="EMBL" id="CM001217">
    <property type="protein sequence ID" value="KEH40873.1"/>
    <property type="molecule type" value="Genomic_DNA"/>
</dbReference>
<feature type="domain" description="DUF4283" evidence="1">
    <location>
        <begin position="34"/>
        <end position="102"/>
    </location>
</feature>
<dbReference type="InterPro" id="IPR025558">
    <property type="entry name" value="DUF4283"/>
</dbReference>
<sequence>MDSLHHLPLSDEEEELEIQPDTLPTQIVDPNLRLVGRFLTNRPIQTYMMMEKIETFWNPIRDVKIEEIEPNLYTFQFFHHLDLQRVLKKGPWYFDNHLLILDFIPSNAMPN</sequence>
<gene>
    <name evidence="2" type="ordered locus">MTR_1g036720</name>
</gene>
<proteinExistence type="predicted"/>
<dbReference type="PANTHER" id="PTHR31286">
    <property type="entry name" value="GLYCINE-RICH CELL WALL STRUCTURAL PROTEIN 1.8-LIKE"/>
    <property type="match status" value="1"/>
</dbReference>
<dbReference type="HOGENOM" id="CLU_2162126_0_0_1"/>
<dbReference type="AlphaFoldDB" id="A0A072VHK9"/>
<dbReference type="InterPro" id="IPR040256">
    <property type="entry name" value="At4g02000-like"/>
</dbReference>
<evidence type="ECO:0000313" key="3">
    <source>
        <dbReference type="EnsemblPlants" id="KEH40873"/>
    </source>
</evidence>
<accession>A0A072VHK9</accession>
<dbReference type="Proteomes" id="UP000002051">
    <property type="component" value="Unassembled WGS sequence"/>
</dbReference>
<reference evidence="3" key="3">
    <citation type="submission" date="2015-04" db="UniProtKB">
        <authorList>
            <consortium name="EnsemblPlants"/>
        </authorList>
    </citation>
    <scope>IDENTIFICATION</scope>
    <source>
        <strain evidence="3">cv. Jemalong A17</strain>
    </source>
</reference>
<keyword evidence="4" id="KW-1185">Reference proteome</keyword>
<protein>
    <submittedName>
        <fullName evidence="2">DUF4283 domain protein</fullName>
    </submittedName>
</protein>
<reference evidence="2 4" key="1">
    <citation type="journal article" date="2011" name="Nature">
        <title>The Medicago genome provides insight into the evolution of rhizobial symbioses.</title>
        <authorList>
            <person name="Young N.D."/>
            <person name="Debelle F."/>
            <person name="Oldroyd G.E."/>
            <person name="Geurts R."/>
            <person name="Cannon S.B."/>
            <person name="Udvardi M.K."/>
            <person name="Benedito V.A."/>
            <person name="Mayer K.F."/>
            <person name="Gouzy J."/>
            <person name="Schoof H."/>
            <person name="Van de Peer Y."/>
            <person name="Proost S."/>
            <person name="Cook D.R."/>
            <person name="Meyers B.C."/>
            <person name="Spannagl M."/>
            <person name="Cheung F."/>
            <person name="De Mita S."/>
            <person name="Krishnakumar V."/>
            <person name="Gundlach H."/>
            <person name="Zhou S."/>
            <person name="Mudge J."/>
            <person name="Bharti A.K."/>
            <person name="Murray J.D."/>
            <person name="Naoumkina M.A."/>
            <person name="Rosen B."/>
            <person name="Silverstein K.A."/>
            <person name="Tang H."/>
            <person name="Rombauts S."/>
            <person name="Zhao P.X."/>
            <person name="Zhou P."/>
            <person name="Barbe V."/>
            <person name="Bardou P."/>
            <person name="Bechner M."/>
            <person name="Bellec A."/>
            <person name="Berger A."/>
            <person name="Berges H."/>
            <person name="Bidwell S."/>
            <person name="Bisseling T."/>
            <person name="Choisne N."/>
            <person name="Couloux A."/>
            <person name="Denny R."/>
            <person name="Deshpande S."/>
            <person name="Dai X."/>
            <person name="Doyle J.J."/>
            <person name="Dudez A.M."/>
            <person name="Farmer A.D."/>
            <person name="Fouteau S."/>
            <person name="Franken C."/>
            <person name="Gibelin C."/>
            <person name="Gish J."/>
            <person name="Goldstein S."/>
            <person name="Gonzalez A.J."/>
            <person name="Green P.J."/>
            <person name="Hallab A."/>
            <person name="Hartog M."/>
            <person name="Hua A."/>
            <person name="Humphray S.J."/>
            <person name="Jeong D.H."/>
            <person name="Jing Y."/>
            <person name="Jocker A."/>
            <person name="Kenton S.M."/>
            <person name="Kim D.J."/>
            <person name="Klee K."/>
            <person name="Lai H."/>
            <person name="Lang C."/>
            <person name="Lin S."/>
            <person name="Macmil S.L."/>
            <person name="Magdelenat G."/>
            <person name="Matthews L."/>
            <person name="McCorrison J."/>
            <person name="Monaghan E.L."/>
            <person name="Mun J.H."/>
            <person name="Najar F.Z."/>
            <person name="Nicholson C."/>
            <person name="Noirot C."/>
            <person name="O'Bleness M."/>
            <person name="Paule C.R."/>
            <person name="Poulain J."/>
            <person name="Prion F."/>
            <person name="Qin B."/>
            <person name="Qu C."/>
            <person name="Retzel E.F."/>
            <person name="Riddle C."/>
            <person name="Sallet E."/>
            <person name="Samain S."/>
            <person name="Samson N."/>
            <person name="Sanders I."/>
            <person name="Saurat O."/>
            <person name="Scarpelli C."/>
            <person name="Schiex T."/>
            <person name="Segurens B."/>
            <person name="Severin A.J."/>
            <person name="Sherrier D.J."/>
            <person name="Shi R."/>
            <person name="Sims S."/>
            <person name="Singer S.R."/>
            <person name="Sinharoy S."/>
            <person name="Sterck L."/>
            <person name="Viollet A."/>
            <person name="Wang B.B."/>
            <person name="Wang K."/>
            <person name="Wang M."/>
            <person name="Wang X."/>
            <person name="Warfsmann J."/>
            <person name="Weissenbach J."/>
            <person name="White D.D."/>
            <person name="White J.D."/>
            <person name="Wiley G.B."/>
            <person name="Wincker P."/>
            <person name="Xing Y."/>
            <person name="Yang L."/>
            <person name="Yao Z."/>
            <person name="Ying F."/>
            <person name="Zhai J."/>
            <person name="Zhou L."/>
            <person name="Zuber A."/>
            <person name="Denarie J."/>
            <person name="Dixon R.A."/>
            <person name="May G.D."/>
            <person name="Schwartz D.C."/>
            <person name="Rogers J."/>
            <person name="Quetier F."/>
            <person name="Town C.D."/>
            <person name="Roe B.A."/>
        </authorList>
    </citation>
    <scope>NUCLEOTIDE SEQUENCE [LARGE SCALE GENOMIC DNA]</scope>
    <source>
        <strain evidence="2">A17</strain>
        <strain evidence="3 4">cv. Jemalong A17</strain>
    </source>
</reference>
<reference evidence="2 4" key="2">
    <citation type="journal article" date="2014" name="BMC Genomics">
        <title>An improved genome release (version Mt4.0) for the model legume Medicago truncatula.</title>
        <authorList>
            <person name="Tang H."/>
            <person name="Krishnakumar V."/>
            <person name="Bidwell S."/>
            <person name="Rosen B."/>
            <person name="Chan A."/>
            <person name="Zhou S."/>
            <person name="Gentzbittel L."/>
            <person name="Childs K.L."/>
            <person name="Yandell M."/>
            <person name="Gundlach H."/>
            <person name="Mayer K.F."/>
            <person name="Schwartz D.C."/>
            <person name="Town C.D."/>
        </authorList>
    </citation>
    <scope>GENOME REANNOTATION</scope>
    <source>
        <strain evidence="2">A17</strain>
        <strain evidence="3 4">cv. Jemalong A17</strain>
    </source>
</reference>
<name>A0A072VHK9_MEDTR</name>
<evidence type="ECO:0000313" key="4">
    <source>
        <dbReference type="Proteomes" id="UP000002051"/>
    </source>
</evidence>
<organism evidence="2 4">
    <name type="scientific">Medicago truncatula</name>
    <name type="common">Barrel medic</name>
    <name type="synonym">Medicago tribuloides</name>
    <dbReference type="NCBI Taxonomy" id="3880"/>
    <lineage>
        <taxon>Eukaryota</taxon>
        <taxon>Viridiplantae</taxon>
        <taxon>Streptophyta</taxon>
        <taxon>Embryophyta</taxon>
        <taxon>Tracheophyta</taxon>
        <taxon>Spermatophyta</taxon>
        <taxon>Magnoliopsida</taxon>
        <taxon>eudicotyledons</taxon>
        <taxon>Gunneridae</taxon>
        <taxon>Pentapetalae</taxon>
        <taxon>rosids</taxon>
        <taxon>fabids</taxon>
        <taxon>Fabales</taxon>
        <taxon>Fabaceae</taxon>
        <taxon>Papilionoideae</taxon>
        <taxon>50 kb inversion clade</taxon>
        <taxon>NPAAA clade</taxon>
        <taxon>Hologalegina</taxon>
        <taxon>IRL clade</taxon>
        <taxon>Trifolieae</taxon>
        <taxon>Medicago</taxon>
    </lineage>
</organism>
<dbReference type="PANTHER" id="PTHR31286:SF153">
    <property type="entry name" value="DUF4283 DOMAIN PROTEIN"/>
    <property type="match status" value="1"/>
</dbReference>
<evidence type="ECO:0000259" key="1">
    <source>
        <dbReference type="Pfam" id="PF14111"/>
    </source>
</evidence>
<evidence type="ECO:0000313" key="2">
    <source>
        <dbReference type="EMBL" id="KEH40873.1"/>
    </source>
</evidence>
<dbReference type="EnsemblPlants" id="KEH40873">
    <property type="protein sequence ID" value="KEH40873"/>
    <property type="gene ID" value="MTR_1g036720"/>
</dbReference>